<dbReference type="OrthoDB" id="7255679at2"/>
<evidence type="ECO:0000313" key="1">
    <source>
        <dbReference type="EMBL" id="AQS88272.1"/>
    </source>
</evidence>
<dbReference type="STRING" id="320497.A0U93_10330"/>
<dbReference type="RefSeq" id="WP_077807293.1">
    <property type="nucleotide sequence ID" value="NZ_BJXS01000003.1"/>
</dbReference>
<dbReference type="Pfam" id="PF10109">
    <property type="entry name" value="Phage_TAC_7"/>
    <property type="match status" value="2"/>
</dbReference>
<protein>
    <submittedName>
        <fullName evidence="1">Uncharacterized protein</fullName>
    </submittedName>
</protein>
<reference evidence="1 2" key="1">
    <citation type="submission" date="2016-03" db="EMBL/GenBank/DDBJ databases">
        <title>Acetic acid bacteria sequencing.</title>
        <authorList>
            <person name="Brandt J."/>
            <person name="Jakob F."/>
            <person name="Vogel R.F."/>
        </authorList>
    </citation>
    <scope>NUCLEOTIDE SEQUENCE [LARGE SCALE GENOMIC DNA]</scope>
    <source>
        <strain evidence="1 2">NBRC 101099</strain>
    </source>
</reference>
<organism evidence="1 2">
    <name type="scientific">Neoasaia chiangmaiensis</name>
    <dbReference type="NCBI Taxonomy" id="320497"/>
    <lineage>
        <taxon>Bacteria</taxon>
        <taxon>Pseudomonadati</taxon>
        <taxon>Pseudomonadota</taxon>
        <taxon>Alphaproteobacteria</taxon>
        <taxon>Acetobacterales</taxon>
        <taxon>Acetobacteraceae</taxon>
        <taxon>Neoasaia</taxon>
    </lineage>
</organism>
<evidence type="ECO:0000313" key="2">
    <source>
        <dbReference type="Proteomes" id="UP000188604"/>
    </source>
</evidence>
<dbReference type="InterPro" id="IPR019289">
    <property type="entry name" value="Phage_tail_E/E"/>
</dbReference>
<dbReference type="KEGG" id="nch:A0U93_10330"/>
<dbReference type="Proteomes" id="UP000188604">
    <property type="component" value="Chromosome"/>
</dbReference>
<keyword evidence="2" id="KW-1185">Reference proteome</keyword>
<gene>
    <name evidence="1" type="ORF">A0U93_10330</name>
</gene>
<dbReference type="AlphaFoldDB" id="A0A1U9KRB7"/>
<sequence>MTQPTDQELLAALSPVDDEVKEGVEEGVFVPPKPIETKTGQFTELRLHEPSVFAFLCATQVIGKRATLESVYDSQIDLVARVAGWPKTGIEQLGSRQLDEAIEYVVKFERDARRDLDETPDFSEQLILSFDPPIDGGGRQHGEMMLREPVVAERRRFKVIEAKMTAEASFRAEIKLVEDVSGWHPAAVMRLPISKFVKAADYLTGFFTSGQAIGSSSRLT</sequence>
<proteinExistence type="predicted"/>
<accession>A0A1U9KRB7</accession>
<dbReference type="EMBL" id="CP014691">
    <property type="protein sequence ID" value="AQS88272.1"/>
    <property type="molecule type" value="Genomic_DNA"/>
</dbReference>
<name>A0A1U9KRB7_9PROT</name>